<comment type="caution">
    <text evidence="2">The sequence shown here is derived from an EMBL/GenBank/DDBJ whole genome shotgun (WGS) entry which is preliminary data.</text>
</comment>
<dbReference type="AlphaFoldDB" id="A0A926EHR8"/>
<evidence type="ECO:0000313" key="2">
    <source>
        <dbReference type="EMBL" id="MBC8579856.1"/>
    </source>
</evidence>
<name>A0A926EHR8_9FIRM</name>
<accession>A0A926EHR8</accession>
<sequence>MILFVELLALCMGLTVFTMQHKFRQKISLVGSKVVYWCTLLFVSIIFNSILFAMYPESYNIASYLNFSTLLALLGTTVGCLMVQIIAPSKPFKRWMKKFNKQKGNEESTEEVIKIKEQSNYLKELHFETFLETLCWLAIVFTVALEIFMNLLRMVFQTEAIDISLSKMVCLMMMMTVPVIVRQIVFYLYSIRGMKEEQDLSEVEVKFYHKLKKNNSKL</sequence>
<feature type="transmembrane region" description="Helical" evidence="1">
    <location>
        <begin position="67"/>
        <end position="87"/>
    </location>
</feature>
<feature type="transmembrane region" description="Helical" evidence="1">
    <location>
        <begin position="34"/>
        <end position="55"/>
    </location>
</feature>
<dbReference type="EMBL" id="JACRSY010000014">
    <property type="protein sequence ID" value="MBC8579856.1"/>
    <property type="molecule type" value="Genomic_DNA"/>
</dbReference>
<feature type="transmembrane region" description="Helical" evidence="1">
    <location>
        <begin position="136"/>
        <end position="156"/>
    </location>
</feature>
<protein>
    <submittedName>
        <fullName evidence="2">Uncharacterized protein</fullName>
    </submittedName>
</protein>
<dbReference type="RefSeq" id="WP_177671739.1">
    <property type="nucleotide sequence ID" value="NZ_JACRSY010000014.1"/>
</dbReference>
<dbReference type="Proteomes" id="UP000655830">
    <property type="component" value="Unassembled WGS sequence"/>
</dbReference>
<evidence type="ECO:0000313" key="3">
    <source>
        <dbReference type="Proteomes" id="UP000655830"/>
    </source>
</evidence>
<keyword evidence="1" id="KW-0472">Membrane</keyword>
<gene>
    <name evidence="2" type="ORF">H8718_09985</name>
</gene>
<keyword evidence="1" id="KW-1133">Transmembrane helix</keyword>
<feature type="transmembrane region" description="Helical" evidence="1">
    <location>
        <begin position="168"/>
        <end position="189"/>
    </location>
</feature>
<keyword evidence="1" id="KW-0812">Transmembrane</keyword>
<evidence type="ECO:0000256" key="1">
    <source>
        <dbReference type="SAM" id="Phobius"/>
    </source>
</evidence>
<proteinExistence type="predicted"/>
<reference evidence="2" key="1">
    <citation type="submission" date="2020-08" db="EMBL/GenBank/DDBJ databases">
        <title>Genome public.</title>
        <authorList>
            <person name="Liu C."/>
            <person name="Sun Q."/>
        </authorList>
    </citation>
    <scope>NUCLEOTIDE SEQUENCE</scope>
    <source>
        <strain evidence="2">NSJ-12</strain>
    </source>
</reference>
<keyword evidence="3" id="KW-1185">Reference proteome</keyword>
<organism evidence="2 3">
    <name type="scientific">Zhenhengia yiwuensis</name>
    <dbReference type="NCBI Taxonomy" id="2763666"/>
    <lineage>
        <taxon>Bacteria</taxon>
        <taxon>Bacillati</taxon>
        <taxon>Bacillota</taxon>
        <taxon>Clostridia</taxon>
        <taxon>Lachnospirales</taxon>
        <taxon>Lachnospiraceae</taxon>
        <taxon>Zhenhengia</taxon>
    </lineage>
</organism>